<dbReference type="Proteomes" id="UP000219573">
    <property type="component" value="Unassembled WGS sequence"/>
</dbReference>
<accession>A0A285G9G8</accession>
<sequence length="54" mass="6390">MNMEFKHLLPKQKLDANGRIYIPSSIRKKLKIEEGSEALILFDEKEKKILIDFE</sequence>
<dbReference type="InterPro" id="IPR037914">
    <property type="entry name" value="SpoVT-AbrB_sf"/>
</dbReference>
<dbReference type="GO" id="GO:0003677">
    <property type="term" value="F:DNA binding"/>
    <property type="evidence" value="ECO:0007669"/>
    <property type="project" value="InterPro"/>
</dbReference>
<dbReference type="Pfam" id="PF04014">
    <property type="entry name" value="MazE_antitoxin"/>
    <property type="match status" value="1"/>
</dbReference>
<feature type="domain" description="SpoVT-AbrB" evidence="1">
    <location>
        <begin position="12"/>
        <end position="51"/>
    </location>
</feature>
<dbReference type="InterPro" id="IPR007159">
    <property type="entry name" value="SpoVT-AbrB_dom"/>
</dbReference>
<protein>
    <submittedName>
        <fullName evidence="2">Looped-hinge helix DNA binding domain-containing protein, AbrB family</fullName>
    </submittedName>
</protein>
<evidence type="ECO:0000259" key="1">
    <source>
        <dbReference type="Pfam" id="PF04014"/>
    </source>
</evidence>
<name>A0A285G9G8_9FIRM</name>
<evidence type="ECO:0000313" key="2">
    <source>
        <dbReference type="EMBL" id="SNY19176.1"/>
    </source>
</evidence>
<proteinExistence type="predicted"/>
<dbReference type="AlphaFoldDB" id="A0A285G9G8"/>
<reference evidence="3" key="1">
    <citation type="submission" date="2017-09" db="EMBL/GenBank/DDBJ databases">
        <authorList>
            <person name="Varghese N."/>
            <person name="Submissions S."/>
        </authorList>
    </citation>
    <scope>NUCLEOTIDE SEQUENCE [LARGE SCALE GENOMIC DNA]</scope>
    <source>
        <strain evidence="3">MSL47</strain>
    </source>
</reference>
<dbReference type="Gene3D" id="2.10.260.10">
    <property type="match status" value="1"/>
</dbReference>
<keyword evidence="3" id="KW-1185">Reference proteome</keyword>
<gene>
    <name evidence="2" type="ORF">SAMN06265827_10576</name>
</gene>
<dbReference type="EMBL" id="OBDZ01000005">
    <property type="protein sequence ID" value="SNY19176.1"/>
    <property type="molecule type" value="Genomic_DNA"/>
</dbReference>
<dbReference type="NCBIfam" id="TIGR01439">
    <property type="entry name" value="lp_hng_hel_AbrB"/>
    <property type="match status" value="1"/>
</dbReference>
<evidence type="ECO:0000313" key="3">
    <source>
        <dbReference type="Proteomes" id="UP000219573"/>
    </source>
</evidence>
<dbReference type="SUPFAM" id="SSF89447">
    <property type="entry name" value="AbrB/MazE/MraZ-like"/>
    <property type="match status" value="1"/>
</dbReference>
<organism evidence="2 3">
    <name type="scientific">Orenia metallireducens</name>
    <dbReference type="NCBI Taxonomy" id="1413210"/>
    <lineage>
        <taxon>Bacteria</taxon>
        <taxon>Bacillati</taxon>
        <taxon>Bacillota</taxon>
        <taxon>Clostridia</taxon>
        <taxon>Halanaerobiales</taxon>
        <taxon>Halobacteroidaceae</taxon>
        <taxon>Orenia</taxon>
    </lineage>
</organism>